<dbReference type="SUPFAM" id="SSF52047">
    <property type="entry name" value="RNI-like"/>
    <property type="match status" value="1"/>
</dbReference>
<keyword evidence="2" id="KW-1185">Reference proteome</keyword>
<comment type="caution">
    <text evidence="1">The sequence shown here is derived from an EMBL/GenBank/DDBJ whole genome shotgun (WGS) entry which is preliminary data.</text>
</comment>
<gene>
    <name evidence="1" type="ORF">H0H81_003119</name>
</gene>
<evidence type="ECO:0000313" key="1">
    <source>
        <dbReference type="EMBL" id="KAG5649553.1"/>
    </source>
</evidence>
<dbReference type="OrthoDB" id="2994853at2759"/>
<evidence type="ECO:0000313" key="2">
    <source>
        <dbReference type="Proteomes" id="UP000717328"/>
    </source>
</evidence>
<dbReference type="InterPro" id="IPR032675">
    <property type="entry name" value="LRR_dom_sf"/>
</dbReference>
<name>A0A9P7GGF7_9AGAR</name>
<dbReference type="AlphaFoldDB" id="A0A9P7GGF7"/>
<sequence length="360" mass="40737">MLPVEVLFRIFESAVEGSGGWRPIALIYGLVCKAWMPVLYHYCDWFGSDYCPEPNVINVARALEAIPKRSALIRKFVSYKHGKQSDLDYWFSLVKVLQQAMYLENITIRYFHPDVRSKLVSALSGLRKVRYCYLVAIIQLGVDINEIQEFLSDWEELKVLQVKKFLRTSESKNLRTHLKCNLQDLTLRSGAVSGTQLLRFIPATISNLISLHLEDVEGLTNQDFRTFLISAAHCLCKLHISKCMISRGSPDEEWAVDAVMSKLERIQNLWIDGMNFTALSLTRKAPSASSEAPRGGKHSAYMGPFSEVALSLQQVVDAVEHTGWDVITIIWERGMVLDGALVERATRIAHSKGILLRCMS</sequence>
<proteinExistence type="predicted"/>
<reference evidence="1" key="2">
    <citation type="submission" date="2021-10" db="EMBL/GenBank/DDBJ databases">
        <title>Phylogenomics reveals ancestral predisposition of the termite-cultivated fungus Termitomyces towards a domesticated lifestyle.</title>
        <authorList>
            <person name="Auxier B."/>
            <person name="Grum-Grzhimaylo A."/>
            <person name="Cardenas M.E."/>
            <person name="Lodge J.D."/>
            <person name="Laessoe T."/>
            <person name="Pedersen O."/>
            <person name="Smith M.E."/>
            <person name="Kuyper T.W."/>
            <person name="Franco-Molano E.A."/>
            <person name="Baroni T.J."/>
            <person name="Aanen D.K."/>
        </authorList>
    </citation>
    <scope>NUCLEOTIDE SEQUENCE</scope>
    <source>
        <strain evidence="1">D49</strain>
    </source>
</reference>
<organism evidence="1 2">
    <name type="scientific">Sphagnurus paluster</name>
    <dbReference type="NCBI Taxonomy" id="117069"/>
    <lineage>
        <taxon>Eukaryota</taxon>
        <taxon>Fungi</taxon>
        <taxon>Dikarya</taxon>
        <taxon>Basidiomycota</taxon>
        <taxon>Agaricomycotina</taxon>
        <taxon>Agaricomycetes</taxon>
        <taxon>Agaricomycetidae</taxon>
        <taxon>Agaricales</taxon>
        <taxon>Tricholomatineae</taxon>
        <taxon>Lyophyllaceae</taxon>
        <taxon>Sphagnurus</taxon>
    </lineage>
</organism>
<evidence type="ECO:0008006" key="3">
    <source>
        <dbReference type="Google" id="ProtNLM"/>
    </source>
</evidence>
<dbReference type="Proteomes" id="UP000717328">
    <property type="component" value="Unassembled WGS sequence"/>
</dbReference>
<dbReference type="EMBL" id="JABCKI010000880">
    <property type="protein sequence ID" value="KAG5649553.1"/>
    <property type="molecule type" value="Genomic_DNA"/>
</dbReference>
<reference evidence="1" key="1">
    <citation type="submission" date="2021-02" db="EMBL/GenBank/DDBJ databases">
        <authorList>
            <person name="Nieuwenhuis M."/>
            <person name="Van De Peppel L.J.J."/>
        </authorList>
    </citation>
    <scope>NUCLEOTIDE SEQUENCE</scope>
    <source>
        <strain evidence="1">D49</strain>
    </source>
</reference>
<protein>
    <recommendedName>
        <fullName evidence="3">F-box domain-containing protein</fullName>
    </recommendedName>
</protein>
<dbReference type="Gene3D" id="3.80.10.10">
    <property type="entry name" value="Ribonuclease Inhibitor"/>
    <property type="match status" value="1"/>
</dbReference>
<accession>A0A9P7GGF7</accession>